<name>A0A290Q2V9_9BACT</name>
<evidence type="ECO:0000313" key="2">
    <source>
        <dbReference type="Proteomes" id="UP000217265"/>
    </source>
</evidence>
<dbReference type="Proteomes" id="UP000217265">
    <property type="component" value="Chromosome"/>
</dbReference>
<gene>
    <name evidence="1" type="ORF">CMV30_02955</name>
</gene>
<dbReference type="EMBL" id="CP023344">
    <property type="protein sequence ID" value="ATC63005.1"/>
    <property type="molecule type" value="Genomic_DNA"/>
</dbReference>
<reference evidence="1 2" key="1">
    <citation type="submission" date="2017-09" db="EMBL/GenBank/DDBJ databases">
        <title>Complete genome sequence of Verrucomicrobial strain HZ-65, isolated from freshwater.</title>
        <authorList>
            <person name="Choi A."/>
        </authorList>
    </citation>
    <scope>NUCLEOTIDE SEQUENCE [LARGE SCALE GENOMIC DNA]</scope>
    <source>
        <strain evidence="1 2">HZ-65</strain>
    </source>
</reference>
<accession>A0A290Q2V9</accession>
<protein>
    <submittedName>
        <fullName evidence="1">Uncharacterized protein</fullName>
    </submittedName>
</protein>
<dbReference type="RefSeq" id="WP_096054640.1">
    <property type="nucleotide sequence ID" value="NZ_CP023344.1"/>
</dbReference>
<sequence length="80" mass="8926">MKQLSDEEIAGRLVSIISDGFNRSMSALEKAGAIDTKKMRAQYRGVGSKYYDIVTEQIELSAKYAAPGLKQLFQHDEEKA</sequence>
<dbReference type="AlphaFoldDB" id="A0A290Q2V9"/>
<dbReference type="KEGG" id="vbh:CMV30_02955"/>
<organism evidence="1 2">
    <name type="scientific">Nibricoccus aquaticus</name>
    <dbReference type="NCBI Taxonomy" id="2576891"/>
    <lineage>
        <taxon>Bacteria</taxon>
        <taxon>Pseudomonadati</taxon>
        <taxon>Verrucomicrobiota</taxon>
        <taxon>Opitutia</taxon>
        <taxon>Opitutales</taxon>
        <taxon>Opitutaceae</taxon>
        <taxon>Nibricoccus</taxon>
    </lineage>
</organism>
<evidence type="ECO:0000313" key="1">
    <source>
        <dbReference type="EMBL" id="ATC63005.1"/>
    </source>
</evidence>
<proteinExistence type="predicted"/>
<keyword evidence="2" id="KW-1185">Reference proteome</keyword>